<dbReference type="EMBL" id="CP034248">
    <property type="protein sequence ID" value="AZK49066.1"/>
    <property type="molecule type" value="Genomic_DNA"/>
</dbReference>
<evidence type="ECO:0000313" key="1">
    <source>
        <dbReference type="EMBL" id="AZK49066.1"/>
    </source>
</evidence>
<sequence>MAGIEDQIIALYAKGVCTREIQEHLKKMTDDRCREADLQSSKQPQRKELFL</sequence>
<protein>
    <recommendedName>
        <fullName evidence="3">Transposase</fullName>
    </recommendedName>
</protein>
<reference evidence="1 2" key="1">
    <citation type="submission" date="2018-11" db="EMBL/GenBank/DDBJ databases">
        <title>Genome sequencing of Paenibacillus lentus DSM25539(T).</title>
        <authorList>
            <person name="Kook J.-K."/>
            <person name="Park S.-N."/>
            <person name="Lim Y.K."/>
        </authorList>
    </citation>
    <scope>NUCLEOTIDE SEQUENCE [LARGE SCALE GENOMIC DNA]</scope>
    <source>
        <strain evidence="1 2">DSM 25539</strain>
    </source>
</reference>
<dbReference type="AlphaFoldDB" id="A0A3Q8SER4"/>
<name>A0A3Q8SER4_9BACL</name>
<organism evidence="1 2">
    <name type="scientific">Paenibacillus lentus</name>
    <dbReference type="NCBI Taxonomy" id="1338368"/>
    <lineage>
        <taxon>Bacteria</taxon>
        <taxon>Bacillati</taxon>
        <taxon>Bacillota</taxon>
        <taxon>Bacilli</taxon>
        <taxon>Bacillales</taxon>
        <taxon>Paenibacillaceae</taxon>
        <taxon>Paenibacillus</taxon>
    </lineage>
</organism>
<accession>A0A3Q8SER4</accession>
<dbReference type="Proteomes" id="UP000273145">
    <property type="component" value="Chromosome"/>
</dbReference>
<keyword evidence="2" id="KW-1185">Reference proteome</keyword>
<gene>
    <name evidence="1" type="ORF">EIM92_15225</name>
</gene>
<evidence type="ECO:0000313" key="2">
    <source>
        <dbReference type="Proteomes" id="UP000273145"/>
    </source>
</evidence>
<dbReference type="KEGG" id="plen:EIM92_15225"/>
<proteinExistence type="predicted"/>
<evidence type="ECO:0008006" key="3">
    <source>
        <dbReference type="Google" id="ProtNLM"/>
    </source>
</evidence>